<name>A0A4S8JBG9_MUSBA</name>
<proteinExistence type="predicted"/>
<organism evidence="2 3">
    <name type="scientific">Musa balbisiana</name>
    <name type="common">Banana</name>
    <dbReference type="NCBI Taxonomy" id="52838"/>
    <lineage>
        <taxon>Eukaryota</taxon>
        <taxon>Viridiplantae</taxon>
        <taxon>Streptophyta</taxon>
        <taxon>Embryophyta</taxon>
        <taxon>Tracheophyta</taxon>
        <taxon>Spermatophyta</taxon>
        <taxon>Magnoliopsida</taxon>
        <taxon>Liliopsida</taxon>
        <taxon>Zingiberales</taxon>
        <taxon>Musaceae</taxon>
        <taxon>Musa</taxon>
    </lineage>
</organism>
<gene>
    <name evidence="2" type="ORF">C4D60_Mb03t21190</name>
</gene>
<feature type="compositionally biased region" description="Low complexity" evidence="1">
    <location>
        <begin position="39"/>
        <end position="54"/>
    </location>
</feature>
<dbReference type="Proteomes" id="UP000317650">
    <property type="component" value="Chromosome 3"/>
</dbReference>
<evidence type="ECO:0000256" key="1">
    <source>
        <dbReference type="SAM" id="MobiDB-lite"/>
    </source>
</evidence>
<keyword evidence="3" id="KW-1185">Reference proteome</keyword>
<feature type="region of interest" description="Disordered" evidence="1">
    <location>
        <begin position="31"/>
        <end position="90"/>
    </location>
</feature>
<protein>
    <submittedName>
        <fullName evidence="2">Uncharacterized protein</fullName>
    </submittedName>
</protein>
<reference evidence="2 3" key="1">
    <citation type="journal article" date="2019" name="Nat. Plants">
        <title>Genome sequencing of Musa balbisiana reveals subgenome evolution and function divergence in polyploid bananas.</title>
        <authorList>
            <person name="Yao X."/>
        </authorList>
    </citation>
    <scope>NUCLEOTIDE SEQUENCE [LARGE SCALE GENOMIC DNA]</scope>
    <source>
        <strain evidence="3">cv. DH-PKW</strain>
        <tissue evidence="2">Leaves</tissue>
    </source>
</reference>
<evidence type="ECO:0000313" key="3">
    <source>
        <dbReference type="Proteomes" id="UP000317650"/>
    </source>
</evidence>
<dbReference type="AlphaFoldDB" id="A0A4S8JBG9"/>
<evidence type="ECO:0000313" key="2">
    <source>
        <dbReference type="EMBL" id="THU59078.1"/>
    </source>
</evidence>
<comment type="caution">
    <text evidence="2">The sequence shown here is derived from an EMBL/GenBank/DDBJ whole genome shotgun (WGS) entry which is preliminary data.</text>
</comment>
<accession>A0A4S8JBG9</accession>
<dbReference type="EMBL" id="PYDT01000006">
    <property type="protein sequence ID" value="THU59078.1"/>
    <property type="molecule type" value="Genomic_DNA"/>
</dbReference>
<sequence length="185" mass="20172">MTKMSPTLLHCRRSSASISTPGTLFTLFSSDRNRRHGASDPSAASPSPSSIPSSRTFVADAASALPLLRRHSPPPPPVRHPPGRPRRPPLHLPALAGLYITAKEILEVFLIQAPAGPPTLKRGPDYPLMCISYMQMKGYETWKAGKSRKSSSAEHEAISAEPEKCMQLHILPFRVVSCRVATEQS</sequence>